<evidence type="ECO:0000256" key="3">
    <source>
        <dbReference type="ARBA" id="ARBA00022576"/>
    </source>
</evidence>
<dbReference type="Gene3D" id="3.40.640.10">
    <property type="entry name" value="Type I PLP-dependent aspartate aminotransferase-like (Major domain)"/>
    <property type="match status" value="1"/>
</dbReference>
<evidence type="ECO:0000313" key="6">
    <source>
        <dbReference type="EMBL" id="KAJ8440318.1"/>
    </source>
</evidence>
<accession>A0A9Q1KBI6</accession>
<dbReference type="InterPro" id="IPR050478">
    <property type="entry name" value="Ethylene_sulfur-biosynth"/>
</dbReference>
<dbReference type="PANTHER" id="PTHR43795:SF22">
    <property type="entry name" value="TRYPTOPHAN AMINOTRANSFERASE-RELATED PROTEIN 2"/>
    <property type="match status" value="1"/>
</dbReference>
<dbReference type="InterPro" id="IPR015424">
    <property type="entry name" value="PyrdxlP-dep_Trfase"/>
</dbReference>
<feature type="domain" description="Alliinase C-terminal" evidence="5">
    <location>
        <begin position="142"/>
        <end position="496"/>
    </location>
</feature>
<dbReference type="PANTHER" id="PTHR43795">
    <property type="entry name" value="BIFUNCTIONAL ASPARTATE AMINOTRANSFERASE AND GLUTAMATE/ASPARTATE-PREPHENATE AMINOTRANSFERASE-RELATED"/>
    <property type="match status" value="1"/>
</dbReference>
<dbReference type="Gene3D" id="3.90.1150.10">
    <property type="entry name" value="Aspartate Aminotransferase, domain 1"/>
    <property type="match status" value="1"/>
</dbReference>
<sequence>MGKGFEGLSVRHLLVLSVALNVGLFLKLAYEREVNFGTEQIFHGFCAEEEPHQREISLFSSSSMAANAEKASNYFHPSSWSASSIDELDDDGRIINLDQWNSGGPTASTQAGHISDDIYINHHDLTLNVSLPPPPRVGSNISGDPTMYERYWQQAGDKTTVVISGWQSMSYFSDVRNLCWFLEPEFAKEVIRLHNIVGNAITEGRHIVVGTGSTQLFQAALYALSSYGANEPISIVSATPYYSFYRQVVEYMKSGLYQWAGDASSFNEDKPYIELITSPNNPDGFMRQPIVNRTGGMLVHDFAYYWPQYTPITSPADHDIMLFTVSKSTGHAGMRIGWAVVKDEDVAKRMTKFIELNSIGVSKDSQLRAAKILQAVSDSSEHGGDVEEGRNFFEVNYHLIAERWNQLREAVKQSGLFSTPAFPAAFCNYSNRTFRTQPAFAWLKCEGKIDDCESFLRGHKILTRSGKHFGVSPQYVRISMLDRDSNYHLFIKRLRGMRYNLE</sequence>
<evidence type="ECO:0000313" key="7">
    <source>
        <dbReference type="Proteomes" id="UP001153076"/>
    </source>
</evidence>
<dbReference type="InterPro" id="IPR006948">
    <property type="entry name" value="Alliinase_C"/>
</dbReference>
<dbReference type="EMBL" id="JAKOGI010000193">
    <property type="protein sequence ID" value="KAJ8440318.1"/>
    <property type="molecule type" value="Genomic_DNA"/>
</dbReference>
<comment type="cofactor">
    <cofactor evidence="1">
        <name>pyridoxal 5'-phosphate</name>
        <dbReference type="ChEBI" id="CHEBI:597326"/>
    </cofactor>
</comment>
<protein>
    <recommendedName>
        <fullName evidence="5">Alliinase C-terminal domain-containing protein</fullName>
    </recommendedName>
</protein>
<organism evidence="6 7">
    <name type="scientific">Carnegiea gigantea</name>
    <dbReference type="NCBI Taxonomy" id="171969"/>
    <lineage>
        <taxon>Eukaryota</taxon>
        <taxon>Viridiplantae</taxon>
        <taxon>Streptophyta</taxon>
        <taxon>Embryophyta</taxon>
        <taxon>Tracheophyta</taxon>
        <taxon>Spermatophyta</taxon>
        <taxon>Magnoliopsida</taxon>
        <taxon>eudicotyledons</taxon>
        <taxon>Gunneridae</taxon>
        <taxon>Pentapetalae</taxon>
        <taxon>Caryophyllales</taxon>
        <taxon>Cactineae</taxon>
        <taxon>Cactaceae</taxon>
        <taxon>Cactoideae</taxon>
        <taxon>Echinocereeae</taxon>
        <taxon>Carnegiea</taxon>
    </lineage>
</organism>
<evidence type="ECO:0000259" key="5">
    <source>
        <dbReference type="Pfam" id="PF04864"/>
    </source>
</evidence>
<dbReference type="Gene3D" id="2.10.25.30">
    <property type="entry name" value="EGF-like, alliinase"/>
    <property type="match status" value="1"/>
</dbReference>
<gene>
    <name evidence="6" type="ORF">Cgig2_012754</name>
</gene>
<name>A0A9Q1KBI6_9CARY</name>
<keyword evidence="4" id="KW-0663">Pyridoxal phosphate</keyword>
<evidence type="ECO:0000256" key="1">
    <source>
        <dbReference type="ARBA" id="ARBA00001933"/>
    </source>
</evidence>
<dbReference type="GO" id="GO:0006520">
    <property type="term" value="P:amino acid metabolic process"/>
    <property type="evidence" value="ECO:0007669"/>
    <property type="project" value="TreeGrafter"/>
</dbReference>
<dbReference type="InterPro" id="IPR015421">
    <property type="entry name" value="PyrdxlP-dep_Trfase_major"/>
</dbReference>
<proteinExistence type="inferred from homology"/>
<dbReference type="InterPro" id="IPR037029">
    <property type="entry name" value="Alliinase_N_sf"/>
</dbReference>
<dbReference type="GO" id="GO:0008483">
    <property type="term" value="F:transaminase activity"/>
    <property type="evidence" value="ECO:0007669"/>
    <property type="project" value="UniProtKB-KW"/>
</dbReference>
<evidence type="ECO:0000256" key="4">
    <source>
        <dbReference type="ARBA" id="ARBA00022898"/>
    </source>
</evidence>
<dbReference type="Proteomes" id="UP001153076">
    <property type="component" value="Unassembled WGS sequence"/>
</dbReference>
<dbReference type="SUPFAM" id="SSF53383">
    <property type="entry name" value="PLP-dependent transferases"/>
    <property type="match status" value="1"/>
</dbReference>
<comment type="similarity">
    <text evidence="2">Belongs to the alliinase family.</text>
</comment>
<dbReference type="InterPro" id="IPR015422">
    <property type="entry name" value="PyrdxlP-dep_Trfase_small"/>
</dbReference>
<comment type="caution">
    <text evidence="6">The sequence shown here is derived from an EMBL/GenBank/DDBJ whole genome shotgun (WGS) entry which is preliminary data.</text>
</comment>
<dbReference type="AlphaFoldDB" id="A0A9Q1KBI6"/>
<dbReference type="CDD" id="cd00609">
    <property type="entry name" value="AAT_like"/>
    <property type="match status" value="1"/>
</dbReference>
<keyword evidence="7" id="KW-1185">Reference proteome</keyword>
<dbReference type="OrthoDB" id="2020362at2759"/>
<reference evidence="6" key="1">
    <citation type="submission" date="2022-04" db="EMBL/GenBank/DDBJ databases">
        <title>Carnegiea gigantea Genome sequencing and assembly v2.</title>
        <authorList>
            <person name="Copetti D."/>
            <person name="Sanderson M.J."/>
            <person name="Burquez A."/>
            <person name="Wojciechowski M.F."/>
        </authorList>
    </citation>
    <scope>NUCLEOTIDE SEQUENCE</scope>
    <source>
        <strain evidence="6">SGP5-SGP5p</strain>
        <tissue evidence="6">Aerial part</tissue>
    </source>
</reference>
<evidence type="ECO:0000256" key="2">
    <source>
        <dbReference type="ARBA" id="ARBA00006312"/>
    </source>
</evidence>
<dbReference type="Pfam" id="PF04864">
    <property type="entry name" value="Alliinase_C"/>
    <property type="match status" value="1"/>
</dbReference>
<dbReference type="GO" id="GO:0016846">
    <property type="term" value="F:carbon-sulfur lyase activity"/>
    <property type="evidence" value="ECO:0007669"/>
    <property type="project" value="InterPro"/>
</dbReference>
<keyword evidence="3" id="KW-0032">Aminotransferase</keyword>
<keyword evidence="3" id="KW-0808">Transferase</keyword>